<dbReference type="InterPro" id="IPR040165">
    <property type="entry name" value="Diminuto-like"/>
</dbReference>
<evidence type="ECO:0000313" key="3">
    <source>
        <dbReference type="Proteomes" id="UP001529510"/>
    </source>
</evidence>
<feature type="non-terminal residue" evidence="2">
    <location>
        <position position="66"/>
    </location>
</feature>
<name>A0ABD0NT96_CIRMR</name>
<comment type="caution">
    <text evidence="2">The sequence shown here is derived from an EMBL/GenBank/DDBJ whole genome shotgun (WGS) entry which is preliminary data.</text>
</comment>
<dbReference type="Proteomes" id="UP001529510">
    <property type="component" value="Unassembled WGS sequence"/>
</dbReference>
<dbReference type="PANTHER" id="PTHR10801:SF0">
    <property type="entry name" value="DELTA(24)-STEROL REDUCTASE"/>
    <property type="match status" value="1"/>
</dbReference>
<feature type="non-terminal residue" evidence="2">
    <location>
        <position position="1"/>
    </location>
</feature>
<proteinExistence type="predicted"/>
<evidence type="ECO:0000256" key="1">
    <source>
        <dbReference type="ARBA" id="ARBA00023002"/>
    </source>
</evidence>
<dbReference type="AlphaFoldDB" id="A0ABD0NT96"/>
<gene>
    <name evidence="2" type="ORF">M9458_039919</name>
</gene>
<accession>A0ABD0NT96</accession>
<evidence type="ECO:0000313" key="2">
    <source>
        <dbReference type="EMBL" id="KAL0164166.1"/>
    </source>
</evidence>
<dbReference type="PANTHER" id="PTHR10801">
    <property type="entry name" value="24-DEHYDROCHOLESTEROL REDUCTASE"/>
    <property type="match status" value="1"/>
</dbReference>
<sequence length="66" mass="7864">DIIPFGNNPLFRYVFGWMVPPKISLLKLTQGETIRKLYEQHHVVQDMLVPMKHIKNAILRFHEDIH</sequence>
<reference evidence="2 3" key="1">
    <citation type="submission" date="2024-05" db="EMBL/GenBank/DDBJ databases">
        <title>Genome sequencing and assembly of Indian major carp, Cirrhinus mrigala (Hamilton, 1822).</title>
        <authorList>
            <person name="Mohindra V."/>
            <person name="Chowdhury L.M."/>
            <person name="Lal K."/>
            <person name="Jena J.K."/>
        </authorList>
    </citation>
    <scope>NUCLEOTIDE SEQUENCE [LARGE SCALE GENOMIC DNA]</scope>
    <source>
        <strain evidence="2">CM1030</strain>
        <tissue evidence="2">Blood</tissue>
    </source>
</reference>
<organism evidence="2 3">
    <name type="scientific">Cirrhinus mrigala</name>
    <name type="common">Mrigala</name>
    <dbReference type="NCBI Taxonomy" id="683832"/>
    <lineage>
        <taxon>Eukaryota</taxon>
        <taxon>Metazoa</taxon>
        <taxon>Chordata</taxon>
        <taxon>Craniata</taxon>
        <taxon>Vertebrata</taxon>
        <taxon>Euteleostomi</taxon>
        <taxon>Actinopterygii</taxon>
        <taxon>Neopterygii</taxon>
        <taxon>Teleostei</taxon>
        <taxon>Ostariophysi</taxon>
        <taxon>Cypriniformes</taxon>
        <taxon>Cyprinidae</taxon>
        <taxon>Labeoninae</taxon>
        <taxon>Labeonini</taxon>
        <taxon>Cirrhinus</taxon>
    </lineage>
</organism>
<dbReference type="EMBL" id="JAMKFB020000020">
    <property type="protein sequence ID" value="KAL0164166.1"/>
    <property type="molecule type" value="Genomic_DNA"/>
</dbReference>
<keyword evidence="3" id="KW-1185">Reference proteome</keyword>
<keyword evidence="1" id="KW-0560">Oxidoreductase</keyword>
<dbReference type="GO" id="GO:0016491">
    <property type="term" value="F:oxidoreductase activity"/>
    <property type="evidence" value="ECO:0007669"/>
    <property type="project" value="UniProtKB-KW"/>
</dbReference>
<protein>
    <submittedName>
        <fullName evidence="2">Uncharacterized protein</fullName>
    </submittedName>
</protein>